<dbReference type="EMBL" id="JAZAVJ010000183">
    <property type="protein sequence ID" value="KAK7408537.1"/>
    <property type="molecule type" value="Genomic_DNA"/>
</dbReference>
<accession>A0ABR1GSS7</accession>
<dbReference type="Proteomes" id="UP001498476">
    <property type="component" value="Unassembled WGS sequence"/>
</dbReference>
<feature type="region of interest" description="Disordered" evidence="1">
    <location>
        <begin position="1"/>
        <end position="88"/>
    </location>
</feature>
<dbReference type="PANTHER" id="PTHR38887">
    <property type="entry name" value="CHROMOSOME 21, WHOLE GENOME SHOTGUN SEQUENCE"/>
    <property type="match status" value="1"/>
</dbReference>
<proteinExistence type="predicted"/>
<dbReference type="PANTHER" id="PTHR38887:SF1">
    <property type="entry name" value="RAS MODIFICATION PROTEIN ERF4"/>
    <property type="match status" value="1"/>
</dbReference>
<sequence>MASEKEREANSRQDPVHDEAPPSYEVTDTGSSMVAQPAPPPGAPPVDKSGTSSARPTAESPFNFPLDAPLPPYSAASGSSGQLPIAVPQTTPEPAAPLLAAYAPALLSYGIPATTWTSFLETTSAFLAAKVSDRALRHAANVGKDVSEAPVNLVKGVTSHVKQVGKNIGNNAKRGNILGAAMGVIGGAITIPVSAALGTVHTAVQLPISVISAAGKKMETPRQRATAYMAVVNKDWFYARGLHANLVDSLELSELVGVSIINQVELRNDKDESAEGKLKALEGHIAHLEVQAPAALAVGPKTLWLVLTPVQHKS</sequence>
<gene>
    <name evidence="2" type="ORF">QQX98_009298</name>
</gene>
<feature type="compositionally biased region" description="Basic and acidic residues" evidence="1">
    <location>
        <begin position="1"/>
        <end position="20"/>
    </location>
</feature>
<dbReference type="InterPro" id="IPR053221">
    <property type="entry name" value="Burnettramic_acid_biosynth"/>
</dbReference>
<comment type="caution">
    <text evidence="2">The sequence shown here is derived from an EMBL/GenBank/DDBJ whole genome shotgun (WGS) entry which is preliminary data.</text>
</comment>
<protein>
    <submittedName>
        <fullName evidence="2">Uncharacterized protein</fullName>
    </submittedName>
</protein>
<name>A0ABR1GSS7_9HYPO</name>
<organism evidence="2 3">
    <name type="scientific">Neonectria punicea</name>
    <dbReference type="NCBI Taxonomy" id="979145"/>
    <lineage>
        <taxon>Eukaryota</taxon>
        <taxon>Fungi</taxon>
        <taxon>Dikarya</taxon>
        <taxon>Ascomycota</taxon>
        <taxon>Pezizomycotina</taxon>
        <taxon>Sordariomycetes</taxon>
        <taxon>Hypocreomycetidae</taxon>
        <taxon>Hypocreales</taxon>
        <taxon>Nectriaceae</taxon>
        <taxon>Neonectria</taxon>
    </lineage>
</organism>
<evidence type="ECO:0000256" key="1">
    <source>
        <dbReference type="SAM" id="MobiDB-lite"/>
    </source>
</evidence>
<keyword evidence="3" id="KW-1185">Reference proteome</keyword>
<reference evidence="2 3" key="1">
    <citation type="journal article" date="2025" name="Microbiol. Resour. Announc.">
        <title>Draft genome sequences for Neonectria magnoliae and Neonectria punicea, canker pathogens of Liriodendron tulipifera and Acer saccharum in West Virginia.</title>
        <authorList>
            <person name="Petronek H.M."/>
            <person name="Kasson M.T."/>
            <person name="Metheny A.M."/>
            <person name="Stauder C.M."/>
            <person name="Lovett B."/>
            <person name="Lynch S.C."/>
            <person name="Garnas J.R."/>
            <person name="Kasson L.R."/>
            <person name="Stajich J.E."/>
        </authorList>
    </citation>
    <scope>NUCLEOTIDE SEQUENCE [LARGE SCALE GENOMIC DNA]</scope>
    <source>
        <strain evidence="2 3">NRRL 64653</strain>
    </source>
</reference>
<evidence type="ECO:0000313" key="3">
    <source>
        <dbReference type="Proteomes" id="UP001498476"/>
    </source>
</evidence>
<evidence type="ECO:0000313" key="2">
    <source>
        <dbReference type="EMBL" id="KAK7408537.1"/>
    </source>
</evidence>